<name>A0A1N6WHS7_9ACTN</name>
<dbReference type="GO" id="GO:0000976">
    <property type="term" value="F:transcription cis-regulatory region binding"/>
    <property type="evidence" value="ECO:0007669"/>
    <property type="project" value="TreeGrafter"/>
</dbReference>
<dbReference type="OrthoDB" id="3296001at2"/>
<keyword evidence="3" id="KW-0804">Transcription</keyword>
<evidence type="ECO:0000313" key="7">
    <source>
        <dbReference type="EMBL" id="SIQ89572.1"/>
    </source>
</evidence>
<dbReference type="Pfam" id="PF00440">
    <property type="entry name" value="TetR_N"/>
    <property type="match status" value="1"/>
</dbReference>
<evidence type="ECO:0000256" key="4">
    <source>
        <dbReference type="PROSITE-ProRule" id="PRU00335"/>
    </source>
</evidence>
<proteinExistence type="predicted"/>
<dbReference type="InterPro" id="IPR009057">
    <property type="entry name" value="Homeodomain-like_sf"/>
</dbReference>
<dbReference type="Gene3D" id="1.10.357.10">
    <property type="entry name" value="Tetracycline Repressor, domain 2"/>
    <property type="match status" value="1"/>
</dbReference>
<dbReference type="RefSeq" id="WP_076433967.1">
    <property type="nucleotide sequence ID" value="NZ_FTNI01000004.1"/>
</dbReference>
<evidence type="ECO:0000313" key="8">
    <source>
        <dbReference type="Proteomes" id="UP000186096"/>
    </source>
</evidence>
<dbReference type="PANTHER" id="PTHR30055">
    <property type="entry name" value="HTH-TYPE TRANSCRIPTIONAL REGULATOR RUTR"/>
    <property type="match status" value="1"/>
</dbReference>
<organism evidence="7 8">
    <name type="scientific">Microbispora rosea</name>
    <dbReference type="NCBI Taxonomy" id="58117"/>
    <lineage>
        <taxon>Bacteria</taxon>
        <taxon>Bacillati</taxon>
        <taxon>Actinomycetota</taxon>
        <taxon>Actinomycetes</taxon>
        <taxon>Streptosporangiales</taxon>
        <taxon>Streptosporangiaceae</taxon>
        <taxon>Microbispora</taxon>
    </lineage>
</organism>
<feature type="domain" description="HTH tetR-type" evidence="6">
    <location>
        <begin position="27"/>
        <end position="87"/>
    </location>
</feature>
<keyword evidence="1" id="KW-0805">Transcription regulation</keyword>
<dbReference type="Pfam" id="PF17754">
    <property type="entry name" value="TetR_C_14"/>
    <property type="match status" value="1"/>
</dbReference>
<dbReference type="SUPFAM" id="SSF46689">
    <property type="entry name" value="Homeodomain-like"/>
    <property type="match status" value="1"/>
</dbReference>
<evidence type="ECO:0000256" key="5">
    <source>
        <dbReference type="SAM" id="MobiDB-lite"/>
    </source>
</evidence>
<dbReference type="STRING" id="58117.SAMN05421833_104209"/>
<dbReference type="InterPro" id="IPR001647">
    <property type="entry name" value="HTH_TetR"/>
</dbReference>
<dbReference type="Gene3D" id="1.10.10.60">
    <property type="entry name" value="Homeodomain-like"/>
    <property type="match status" value="1"/>
</dbReference>
<dbReference type="Proteomes" id="UP000186096">
    <property type="component" value="Unassembled WGS sequence"/>
</dbReference>
<sequence>MSSPQRADRTSSPSDRAVTSLRERKKAKTRRTIQEQALRLFAEQGYDATTVEQIAEAAEVSPSTFFRYFPTKEDVVTQDDYDPILMEMLKAQPAGRPPLTALRAAFRTAFESMGAEELDKVLARTKLAISVPALRARTVEGMFATIDMLAGAVAEREGRDPHSPAVRTLVGAVMGVMLPALFTWVEQDGRTPLPVLLDEALGYLEAGLPI</sequence>
<protein>
    <submittedName>
        <fullName evidence="7">Transcriptional regulator, TetR family</fullName>
    </submittedName>
</protein>
<dbReference type="InterPro" id="IPR041347">
    <property type="entry name" value="MftR_C"/>
</dbReference>
<reference evidence="8" key="1">
    <citation type="submission" date="2017-01" db="EMBL/GenBank/DDBJ databases">
        <authorList>
            <person name="Varghese N."/>
            <person name="Submissions S."/>
        </authorList>
    </citation>
    <scope>NUCLEOTIDE SEQUENCE [LARGE SCALE GENOMIC DNA]</scope>
    <source>
        <strain evidence="8">ATCC 12950</strain>
    </source>
</reference>
<evidence type="ECO:0000256" key="1">
    <source>
        <dbReference type="ARBA" id="ARBA00023015"/>
    </source>
</evidence>
<dbReference type="PANTHER" id="PTHR30055:SF234">
    <property type="entry name" value="HTH-TYPE TRANSCRIPTIONAL REGULATOR BETI"/>
    <property type="match status" value="1"/>
</dbReference>
<accession>A0A1N6WHS7</accession>
<evidence type="ECO:0000256" key="3">
    <source>
        <dbReference type="ARBA" id="ARBA00023163"/>
    </source>
</evidence>
<feature type="DNA-binding region" description="H-T-H motif" evidence="4">
    <location>
        <begin position="50"/>
        <end position="69"/>
    </location>
</feature>
<dbReference type="AlphaFoldDB" id="A0A1N6WHS7"/>
<dbReference type="GO" id="GO:0003700">
    <property type="term" value="F:DNA-binding transcription factor activity"/>
    <property type="evidence" value="ECO:0007669"/>
    <property type="project" value="TreeGrafter"/>
</dbReference>
<feature type="region of interest" description="Disordered" evidence="5">
    <location>
        <begin position="1"/>
        <end position="28"/>
    </location>
</feature>
<evidence type="ECO:0000256" key="2">
    <source>
        <dbReference type="ARBA" id="ARBA00023125"/>
    </source>
</evidence>
<keyword evidence="8" id="KW-1185">Reference proteome</keyword>
<evidence type="ECO:0000259" key="6">
    <source>
        <dbReference type="PROSITE" id="PS50977"/>
    </source>
</evidence>
<gene>
    <name evidence="7" type="ORF">SAMN05421833_104209</name>
</gene>
<feature type="compositionally biased region" description="Polar residues" evidence="5">
    <location>
        <begin position="1"/>
        <end position="14"/>
    </location>
</feature>
<keyword evidence="2 4" id="KW-0238">DNA-binding</keyword>
<dbReference type="EMBL" id="FTNI01000004">
    <property type="protein sequence ID" value="SIQ89572.1"/>
    <property type="molecule type" value="Genomic_DNA"/>
</dbReference>
<dbReference type="PRINTS" id="PR00455">
    <property type="entry name" value="HTHTETR"/>
</dbReference>
<dbReference type="PROSITE" id="PS50977">
    <property type="entry name" value="HTH_TETR_2"/>
    <property type="match status" value="1"/>
</dbReference>
<dbReference type="InterPro" id="IPR050109">
    <property type="entry name" value="HTH-type_TetR-like_transc_reg"/>
</dbReference>